<dbReference type="PROSITE" id="PS50928">
    <property type="entry name" value="ABC_TM1"/>
    <property type="match status" value="1"/>
</dbReference>
<dbReference type="SUPFAM" id="SSF161098">
    <property type="entry name" value="MetI-like"/>
    <property type="match status" value="1"/>
</dbReference>
<evidence type="ECO:0000256" key="4">
    <source>
        <dbReference type="ARBA" id="ARBA00022475"/>
    </source>
</evidence>
<dbReference type="GeneID" id="301549762"/>
<dbReference type="PANTHER" id="PTHR43848:SF2">
    <property type="entry name" value="PUTRESCINE TRANSPORT SYSTEM PERMEASE PROTEIN POTI"/>
    <property type="match status" value="1"/>
</dbReference>
<feature type="transmembrane region" description="Helical" evidence="8">
    <location>
        <begin position="29"/>
        <end position="53"/>
    </location>
</feature>
<dbReference type="RefSeq" id="WP_373294194.1">
    <property type="nucleotide sequence ID" value="NZ_BMND01000017.1"/>
</dbReference>
<sequence>MAVHETTNAPGTGAARTPNRGLRWLRRNIVAMAGLATLGYLILPNIVVMVFSFNKPNGRFNYQWQRFSTDAWSDPCGVADLCGSLGLSLQLALWATIGATVLGTMIAFALARYRFRARAGVNTLIFLPMAMPEVVMAASLATLFLNMGIQFGFWTILIAHIMFCLSFVVTAVKARVMSMDPRLEQAAQDLYASPVQTFLRVTLPIAAPGIAAGALLSFALSFDDFIITNFNAGSTVTFPMFVWGSAQRGTPVQINVIGTAMFLVAVLCVLAGQLAGNRRKRSKRS</sequence>
<evidence type="ECO:0000256" key="8">
    <source>
        <dbReference type="RuleBase" id="RU363032"/>
    </source>
</evidence>
<evidence type="ECO:0000256" key="6">
    <source>
        <dbReference type="ARBA" id="ARBA00022989"/>
    </source>
</evidence>
<dbReference type="Gene3D" id="1.10.3720.10">
    <property type="entry name" value="MetI-like"/>
    <property type="match status" value="1"/>
</dbReference>
<dbReference type="CDD" id="cd06261">
    <property type="entry name" value="TM_PBP2"/>
    <property type="match status" value="1"/>
</dbReference>
<keyword evidence="4" id="KW-1003">Cell membrane</keyword>
<comment type="similarity">
    <text evidence="2">Belongs to the binding-protein-dependent transport system permease family. CysTW subfamily.</text>
</comment>
<evidence type="ECO:0000259" key="9">
    <source>
        <dbReference type="PROSITE" id="PS50928"/>
    </source>
</evidence>
<keyword evidence="6 8" id="KW-1133">Transmembrane helix</keyword>
<evidence type="ECO:0000313" key="10">
    <source>
        <dbReference type="EMBL" id="GGN50901.1"/>
    </source>
</evidence>
<dbReference type="InterPro" id="IPR000515">
    <property type="entry name" value="MetI-like"/>
</dbReference>
<name>A0ABQ2JRP0_9ACTN</name>
<keyword evidence="5 8" id="KW-0812">Transmembrane</keyword>
<comment type="subcellular location">
    <subcellularLocation>
        <location evidence="1 8">Cell membrane</location>
        <topology evidence="1 8">Multi-pass membrane protein</topology>
    </subcellularLocation>
</comment>
<feature type="transmembrane region" description="Helical" evidence="8">
    <location>
        <begin position="252"/>
        <end position="275"/>
    </location>
</feature>
<dbReference type="InterPro" id="IPR035906">
    <property type="entry name" value="MetI-like_sf"/>
</dbReference>
<accession>A0ABQ2JRP0</accession>
<feature type="transmembrane region" description="Helical" evidence="8">
    <location>
        <begin position="123"/>
        <end position="145"/>
    </location>
</feature>
<comment type="caution">
    <text evidence="10">The sequence shown here is derived from an EMBL/GenBank/DDBJ whole genome shotgun (WGS) entry which is preliminary data.</text>
</comment>
<keyword evidence="7 8" id="KW-0472">Membrane</keyword>
<evidence type="ECO:0000256" key="3">
    <source>
        <dbReference type="ARBA" id="ARBA00022448"/>
    </source>
</evidence>
<evidence type="ECO:0000256" key="7">
    <source>
        <dbReference type="ARBA" id="ARBA00023136"/>
    </source>
</evidence>
<dbReference type="InterPro" id="IPR051789">
    <property type="entry name" value="Bact_Polyamine_Transport"/>
</dbReference>
<dbReference type="PANTHER" id="PTHR43848">
    <property type="entry name" value="PUTRESCINE TRANSPORT SYSTEM PERMEASE PROTEIN POTI"/>
    <property type="match status" value="1"/>
</dbReference>
<evidence type="ECO:0000256" key="5">
    <source>
        <dbReference type="ARBA" id="ARBA00022692"/>
    </source>
</evidence>
<dbReference type="Pfam" id="PF00528">
    <property type="entry name" value="BPD_transp_1"/>
    <property type="match status" value="1"/>
</dbReference>
<dbReference type="Proteomes" id="UP000600080">
    <property type="component" value="Unassembled WGS sequence"/>
</dbReference>
<feature type="transmembrane region" description="Helical" evidence="8">
    <location>
        <begin position="201"/>
        <end position="222"/>
    </location>
</feature>
<organism evidence="10 11">
    <name type="scientific">Streptomyces kronopolitis</name>
    <dbReference type="NCBI Taxonomy" id="1612435"/>
    <lineage>
        <taxon>Bacteria</taxon>
        <taxon>Bacillati</taxon>
        <taxon>Actinomycetota</taxon>
        <taxon>Actinomycetes</taxon>
        <taxon>Kitasatosporales</taxon>
        <taxon>Streptomycetaceae</taxon>
        <taxon>Streptomyces</taxon>
    </lineage>
</organism>
<feature type="domain" description="ABC transmembrane type-1" evidence="9">
    <location>
        <begin position="85"/>
        <end position="275"/>
    </location>
</feature>
<proteinExistence type="inferred from homology"/>
<feature type="transmembrane region" description="Helical" evidence="8">
    <location>
        <begin position="151"/>
        <end position="172"/>
    </location>
</feature>
<keyword evidence="11" id="KW-1185">Reference proteome</keyword>
<dbReference type="EMBL" id="BMND01000017">
    <property type="protein sequence ID" value="GGN50901.1"/>
    <property type="molecule type" value="Genomic_DNA"/>
</dbReference>
<gene>
    <name evidence="10" type="ORF">GCM10012285_40300</name>
</gene>
<keyword evidence="3 8" id="KW-0813">Transport</keyword>
<evidence type="ECO:0000256" key="1">
    <source>
        <dbReference type="ARBA" id="ARBA00004651"/>
    </source>
</evidence>
<feature type="transmembrane region" description="Helical" evidence="8">
    <location>
        <begin position="91"/>
        <end position="111"/>
    </location>
</feature>
<protein>
    <submittedName>
        <fullName evidence="10">ABC transporter permease</fullName>
    </submittedName>
</protein>
<reference evidence="11" key="1">
    <citation type="journal article" date="2019" name="Int. J. Syst. Evol. Microbiol.">
        <title>The Global Catalogue of Microorganisms (GCM) 10K type strain sequencing project: providing services to taxonomists for standard genome sequencing and annotation.</title>
        <authorList>
            <consortium name="The Broad Institute Genomics Platform"/>
            <consortium name="The Broad Institute Genome Sequencing Center for Infectious Disease"/>
            <person name="Wu L."/>
            <person name="Ma J."/>
        </authorList>
    </citation>
    <scope>NUCLEOTIDE SEQUENCE [LARGE SCALE GENOMIC DNA]</scope>
    <source>
        <strain evidence="11">CGMCC 4.7323</strain>
    </source>
</reference>
<evidence type="ECO:0000256" key="2">
    <source>
        <dbReference type="ARBA" id="ARBA00007069"/>
    </source>
</evidence>
<evidence type="ECO:0000313" key="11">
    <source>
        <dbReference type="Proteomes" id="UP000600080"/>
    </source>
</evidence>